<dbReference type="Gene3D" id="3.30.2090.10">
    <property type="entry name" value="Multidrug efflux transporter AcrB TolC docking domain, DN and DC subdomains"/>
    <property type="match status" value="2"/>
</dbReference>
<dbReference type="InterPro" id="IPR001036">
    <property type="entry name" value="Acrflvin-R"/>
</dbReference>
<dbReference type="SUPFAM" id="SSF82693">
    <property type="entry name" value="Multidrug efflux transporter AcrB pore domain, PN1, PN2, PC1 and PC2 subdomains"/>
    <property type="match status" value="3"/>
</dbReference>
<feature type="transmembrane region" description="Helical" evidence="1">
    <location>
        <begin position="960"/>
        <end position="982"/>
    </location>
</feature>
<feature type="transmembrane region" description="Helical" evidence="1">
    <location>
        <begin position="1031"/>
        <end position="1050"/>
    </location>
</feature>
<dbReference type="PRINTS" id="PR00702">
    <property type="entry name" value="ACRIFLAVINRP"/>
</dbReference>
<feature type="transmembrane region" description="Helical" evidence="1">
    <location>
        <begin position="563"/>
        <end position="581"/>
    </location>
</feature>
<feature type="transmembrane region" description="Helical" evidence="1">
    <location>
        <begin position="415"/>
        <end position="437"/>
    </location>
</feature>
<reference evidence="2 3" key="1">
    <citation type="submission" date="2017-06" db="EMBL/GenBank/DDBJ databases">
        <title>Draft genome sequence of anaerobic fermentative bacterium Anaeromicrobium sediminis DY2726D isolated from West Pacific Ocean sediments.</title>
        <authorList>
            <person name="Zeng X."/>
        </authorList>
    </citation>
    <scope>NUCLEOTIDE SEQUENCE [LARGE SCALE GENOMIC DNA]</scope>
    <source>
        <strain evidence="2 3">DY2726D</strain>
    </source>
</reference>
<feature type="transmembrane region" description="Helical" evidence="1">
    <location>
        <begin position="611"/>
        <end position="633"/>
    </location>
</feature>
<dbReference type="GO" id="GO:0042910">
    <property type="term" value="F:xenobiotic transmembrane transporter activity"/>
    <property type="evidence" value="ECO:0007669"/>
    <property type="project" value="TreeGrafter"/>
</dbReference>
<proteinExistence type="predicted"/>
<keyword evidence="1" id="KW-1133">Transmembrane helix</keyword>
<feature type="transmembrane region" description="Helical" evidence="1">
    <location>
        <begin position="988"/>
        <end position="1010"/>
    </location>
</feature>
<dbReference type="Proteomes" id="UP000216024">
    <property type="component" value="Unassembled WGS sequence"/>
</dbReference>
<gene>
    <name evidence="2" type="ORF">CCE28_06830</name>
</gene>
<protein>
    <recommendedName>
        <fullName evidence="4">SSD domain-containing protein</fullName>
    </recommendedName>
</protein>
<dbReference type="AlphaFoldDB" id="A0A267MMP3"/>
<dbReference type="Pfam" id="PF00873">
    <property type="entry name" value="ACR_tran"/>
    <property type="match status" value="2"/>
</dbReference>
<evidence type="ECO:0000313" key="2">
    <source>
        <dbReference type="EMBL" id="PAB60083.1"/>
    </source>
</evidence>
<evidence type="ECO:0000313" key="3">
    <source>
        <dbReference type="Proteomes" id="UP000216024"/>
    </source>
</evidence>
<dbReference type="OrthoDB" id="9757876at2"/>
<keyword evidence="1" id="KW-0472">Membrane</keyword>
<keyword evidence="3" id="KW-1185">Reference proteome</keyword>
<dbReference type="SUPFAM" id="SSF82866">
    <property type="entry name" value="Multidrug efflux transporter AcrB transmembrane domain"/>
    <property type="match status" value="2"/>
</dbReference>
<dbReference type="EMBL" id="NIBG01000004">
    <property type="protein sequence ID" value="PAB60083.1"/>
    <property type="molecule type" value="Genomic_DNA"/>
</dbReference>
<keyword evidence="1" id="KW-0812">Transmembrane</keyword>
<dbReference type="SUPFAM" id="SSF82714">
    <property type="entry name" value="Multidrug efflux transporter AcrB TolC docking domain, DN and DC subdomains"/>
    <property type="match status" value="2"/>
</dbReference>
<dbReference type="RefSeq" id="WP_095132300.1">
    <property type="nucleotide sequence ID" value="NZ_NIBG01000004.1"/>
</dbReference>
<dbReference type="InterPro" id="IPR027463">
    <property type="entry name" value="AcrB_DN_DC_subdom"/>
</dbReference>
<evidence type="ECO:0008006" key="4">
    <source>
        <dbReference type="Google" id="ProtNLM"/>
    </source>
</evidence>
<feature type="transmembrane region" description="Helical" evidence="1">
    <location>
        <begin position="489"/>
        <end position="512"/>
    </location>
</feature>
<dbReference type="Gene3D" id="3.30.70.1320">
    <property type="entry name" value="Multidrug efflux transporter AcrB pore domain like"/>
    <property type="match status" value="1"/>
</dbReference>
<feature type="transmembrane region" description="Helical" evidence="1">
    <location>
        <begin position="1062"/>
        <end position="1084"/>
    </location>
</feature>
<dbReference type="GO" id="GO:0005886">
    <property type="term" value="C:plasma membrane"/>
    <property type="evidence" value="ECO:0007669"/>
    <property type="project" value="TreeGrafter"/>
</dbReference>
<feature type="transmembrane region" description="Helical" evidence="1">
    <location>
        <begin position="533"/>
        <end position="551"/>
    </location>
</feature>
<dbReference type="PANTHER" id="PTHR32063">
    <property type="match status" value="1"/>
</dbReference>
<feature type="transmembrane region" description="Helical" evidence="1">
    <location>
        <begin position="458"/>
        <end position="483"/>
    </location>
</feature>
<feature type="transmembrane region" description="Helical" evidence="1">
    <location>
        <begin position="34"/>
        <end position="54"/>
    </location>
</feature>
<organism evidence="2 3">
    <name type="scientific">Anaeromicrobium sediminis</name>
    <dbReference type="NCBI Taxonomy" id="1478221"/>
    <lineage>
        <taxon>Bacteria</taxon>
        <taxon>Bacillati</taxon>
        <taxon>Bacillota</taxon>
        <taxon>Clostridia</taxon>
        <taxon>Peptostreptococcales</taxon>
        <taxon>Thermotaleaceae</taxon>
        <taxon>Anaeromicrobium</taxon>
    </lineage>
</organism>
<dbReference type="Gene3D" id="1.20.1640.10">
    <property type="entry name" value="Multidrug efflux transporter AcrB transmembrane domain"/>
    <property type="match status" value="3"/>
</dbReference>
<feature type="transmembrane region" description="Helical" evidence="1">
    <location>
        <begin position="929"/>
        <end position="948"/>
    </location>
</feature>
<feature type="transmembrane region" description="Helical" evidence="1">
    <location>
        <begin position="370"/>
        <end position="403"/>
    </location>
</feature>
<accession>A0A267MMP3</accession>
<sequence>MKDQKDHPSYIPELHDEKNILGKWACLFIERPRIMLLLIILIMYLGWLSFSQMAKEINPEIRLPYINITTTYTGASPEEIETLVTDELESKISEIEGIKSLKSVSALGYSSIDLSFDVGADMEKMKNEVKDKISEAKSNLPDDADDSYVSEMETGNKYVLILNLTGIDDYVELKNSADRIKDEIKKIKDVSDVEVYGGLEREIKVIVDPHKLAAYNMKIDEIGNALKTSNTTIPGGNIYLDNKKYNVRTIGKFNCVEDMENVVVSYMGSGPLYIKDIGLVIDGYKEIESDARMSVGIGTDHPTVKKSVTIVVKRKKGSDAVKIGQEVRSILKDGKGSIYPKNMETHITMDLAEMIERNLGDVFDNAKSGLFLVIIVLYIFIGLSESLVVSVVIPLALLASTIVLKNLGASINNMVLFSMILAVGMLVDNGIVVMENIDRLKMKGVSPKDAAKAATNQVAPAILSATLTTLAAFLPMAITPGLYGYWLKWIPITVISALASSFFIATTVTPALSSIFLKEHIKKDRKNKPIIDMAIKVISIISVFVLSMLAFKDKQEGIINMNTLAWTFAIIFTGAISYKLIRGKENPLDNPFIKRYGNILHSIIISKRKKFLVLGVVLVLLVGSIMLPISGILKITVFGDMDAEEFNVNIKTPVGSELENTSNIASQIEKKLFDYPEMESFTTRITSPENARIEVKLVEKEKRKRTSMEIADDCRKRIKGIPGAEITVGEFKEGIDFGNKDIEIMIYGKNFDTLKAISGDFTQMLKDIDGTFDAGHNFENGLNEIQIIINKEKAALLGLDNRSISMGIRNAVHGLKATTFKIDQDEIDVMIRTTKEKLKHKEDFNNIYFYGMNNQPIPFSYVATVKEEEGCSTIFHHSEKRYAKVGANVKNQEEKMAIQEKFMKKINEYNIPRGYSIGFDREQEEVNDYFVNMGKNMLMAMILVYLVLSIQFNSLSQPFVILFSVPLAVIGVFIGLTLVGSYVGLTSLIGMVSLVGIAVNDAIVLVDYINYLRKNGYEMNEAIKETAMTRFIPVMSTTITTVGGILPLTLKNEFYAPMGYAIIFGLSFATILTLVIVPILYSLVESLKEYFKNRKLRKKIINV</sequence>
<dbReference type="Gene3D" id="3.30.70.1440">
    <property type="entry name" value="Multidrug efflux transporter AcrB pore domain"/>
    <property type="match status" value="1"/>
</dbReference>
<dbReference type="Gene3D" id="3.30.70.1430">
    <property type="entry name" value="Multidrug efflux transporter AcrB pore domain"/>
    <property type="match status" value="2"/>
</dbReference>
<name>A0A267MMP3_9FIRM</name>
<evidence type="ECO:0000256" key="1">
    <source>
        <dbReference type="SAM" id="Phobius"/>
    </source>
</evidence>
<comment type="caution">
    <text evidence="2">The sequence shown here is derived from an EMBL/GenBank/DDBJ whole genome shotgun (WGS) entry which is preliminary data.</text>
</comment>
<dbReference type="PANTHER" id="PTHR32063:SF0">
    <property type="entry name" value="SWARMING MOTILITY PROTEIN SWRC"/>
    <property type="match status" value="1"/>
</dbReference>